<dbReference type="AlphaFoldDB" id="A0A2T2NTX8"/>
<organism evidence="1 2">
    <name type="scientific">Corynespora cassiicola Philippines</name>
    <dbReference type="NCBI Taxonomy" id="1448308"/>
    <lineage>
        <taxon>Eukaryota</taxon>
        <taxon>Fungi</taxon>
        <taxon>Dikarya</taxon>
        <taxon>Ascomycota</taxon>
        <taxon>Pezizomycotina</taxon>
        <taxon>Dothideomycetes</taxon>
        <taxon>Pleosporomycetidae</taxon>
        <taxon>Pleosporales</taxon>
        <taxon>Corynesporascaceae</taxon>
        <taxon>Corynespora</taxon>
    </lineage>
</organism>
<evidence type="ECO:0000313" key="1">
    <source>
        <dbReference type="EMBL" id="PSN68877.1"/>
    </source>
</evidence>
<dbReference type="Proteomes" id="UP000240883">
    <property type="component" value="Unassembled WGS sequence"/>
</dbReference>
<evidence type="ECO:0000313" key="2">
    <source>
        <dbReference type="Proteomes" id="UP000240883"/>
    </source>
</evidence>
<gene>
    <name evidence="1" type="ORF">BS50DRAFT_326866</name>
</gene>
<name>A0A2T2NTX8_CORCC</name>
<reference evidence="1 2" key="1">
    <citation type="journal article" date="2018" name="Front. Microbiol.">
        <title>Genome-Wide Analysis of Corynespora cassiicola Leaf Fall Disease Putative Effectors.</title>
        <authorList>
            <person name="Lopez D."/>
            <person name="Ribeiro S."/>
            <person name="Label P."/>
            <person name="Fumanal B."/>
            <person name="Venisse J.S."/>
            <person name="Kohler A."/>
            <person name="de Oliveira R.R."/>
            <person name="Labutti K."/>
            <person name="Lipzen A."/>
            <person name="Lail K."/>
            <person name="Bauer D."/>
            <person name="Ohm R.A."/>
            <person name="Barry K.W."/>
            <person name="Spatafora J."/>
            <person name="Grigoriev I.V."/>
            <person name="Martin F.M."/>
            <person name="Pujade-Renaud V."/>
        </authorList>
    </citation>
    <scope>NUCLEOTIDE SEQUENCE [LARGE SCALE GENOMIC DNA]</scope>
    <source>
        <strain evidence="1 2">Philippines</strain>
    </source>
</reference>
<accession>A0A2T2NTX8</accession>
<evidence type="ECO:0008006" key="3">
    <source>
        <dbReference type="Google" id="ProtNLM"/>
    </source>
</evidence>
<protein>
    <recommendedName>
        <fullName evidence="3">ABM domain-containing protein</fullName>
    </recommendedName>
</protein>
<dbReference type="OrthoDB" id="3542212at2759"/>
<proteinExistence type="predicted"/>
<dbReference type="PANTHER" id="PTHR42052">
    <property type="entry name" value="ABM DOMAIN-CONTAINING PROTEIN"/>
    <property type="match status" value="1"/>
</dbReference>
<sequence length="212" mass="23355">MPVLEITQLRLKGVSADEPAVLKNLSIVRGKLQTNSHFYTCIEDPALIYILGLWPDLDAHLQFLASPACEEVLGPQEHLLEFKWTVHMELDAMASLPLDAPVLSFARLSVDGESVAAFEQAASKDRQTLGGNPHPFVSGWRCDGAPGTHEAVVFTGWETAQAHAAFTARQSDGKDSAMCGKYDFIVDHHARNLERREAWDVSAHTRNTFTSS</sequence>
<dbReference type="PANTHER" id="PTHR42052:SF1">
    <property type="entry name" value="ABM DOMAIN-CONTAINING PROTEIN"/>
    <property type="match status" value="1"/>
</dbReference>
<dbReference type="EMBL" id="KZ678133">
    <property type="protein sequence ID" value="PSN68877.1"/>
    <property type="molecule type" value="Genomic_DNA"/>
</dbReference>
<keyword evidence="2" id="KW-1185">Reference proteome</keyword>